<dbReference type="PANTHER" id="PTHR24394">
    <property type="entry name" value="ZINC FINGER PROTEIN"/>
    <property type="match status" value="1"/>
</dbReference>
<dbReference type="Gene3D" id="3.30.160.60">
    <property type="entry name" value="Classic Zinc Finger"/>
    <property type="match status" value="1"/>
</dbReference>
<dbReference type="EMBL" id="JAUCMV010000004">
    <property type="protein sequence ID" value="KAK0400442.1"/>
    <property type="molecule type" value="Genomic_DNA"/>
</dbReference>
<comment type="caution">
    <text evidence="11">The sequence shown here is derived from an EMBL/GenBank/DDBJ whole genome shotgun (WGS) entry which is preliminary data.</text>
</comment>
<dbReference type="GO" id="GO:0008270">
    <property type="term" value="F:zinc ion binding"/>
    <property type="evidence" value="ECO:0007669"/>
    <property type="project" value="UniProtKB-KW"/>
</dbReference>
<evidence type="ECO:0000256" key="1">
    <source>
        <dbReference type="ARBA" id="ARBA00004123"/>
    </source>
</evidence>
<keyword evidence="7" id="KW-0804">Transcription</keyword>
<dbReference type="InterPro" id="IPR036236">
    <property type="entry name" value="Znf_C2H2_sf"/>
</dbReference>
<feature type="domain" description="C2H2-type" evidence="10">
    <location>
        <begin position="66"/>
        <end position="93"/>
    </location>
</feature>
<evidence type="ECO:0000256" key="3">
    <source>
        <dbReference type="ARBA" id="ARBA00022737"/>
    </source>
</evidence>
<evidence type="ECO:0000256" key="4">
    <source>
        <dbReference type="ARBA" id="ARBA00022771"/>
    </source>
</evidence>
<dbReference type="PROSITE" id="PS50157">
    <property type="entry name" value="ZINC_FINGER_C2H2_2"/>
    <property type="match status" value="2"/>
</dbReference>
<keyword evidence="3" id="KW-0677">Repeat</keyword>
<keyword evidence="5" id="KW-0862">Zinc</keyword>
<dbReference type="GO" id="GO:0003677">
    <property type="term" value="F:DNA binding"/>
    <property type="evidence" value="ECO:0007669"/>
    <property type="project" value="UniProtKB-KW"/>
</dbReference>
<dbReference type="Proteomes" id="UP001175271">
    <property type="component" value="Unassembled WGS sequence"/>
</dbReference>
<dbReference type="SUPFAM" id="SSF57667">
    <property type="entry name" value="beta-beta-alpha zinc fingers"/>
    <property type="match status" value="1"/>
</dbReference>
<feature type="domain" description="C2H2-type" evidence="10">
    <location>
        <begin position="94"/>
        <end position="121"/>
    </location>
</feature>
<protein>
    <recommendedName>
        <fullName evidence="10">C2H2-type domain-containing protein</fullName>
    </recommendedName>
</protein>
<reference evidence="11" key="1">
    <citation type="submission" date="2023-06" db="EMBL/GenBank/DDBJ databases">
        <title>Genomic analysis of the entomopathogenic nematode Steinernema hermaphroditum.</title>
        <authorList>
            <person name="Schwarz E.M."/>
            <person name="Heppert J.K."/>
            <person name="Baniya A."/>
            <person name="Schwartz H.T."/>
            <person name="Tan C.-H."/>
            <person name="Antoshechkin I."/>
            <person name="Sternberg P.W."/>
            <person name="Goodrich-Blair H."/>
            <person name="Dillman A.R."/>
        </authorList>
    </citation>
    <scope>NUCLEOTIDE SEQUENCE</scope>
    <source>
        <strain evidence="11">PS9179</strain>
        <tissue evidence="11">Whole animal</tissue>
    </source>
</reference>
<dbReference type="AlphaFoldDB" id="A0AA39LK97"/>
<organism evidence="11 12">
    <name type="scientific">Steinernema hermaphroditum</name>
    <dbReference type="NCBI Taxonomy" id="289476"/>
    <lineage>
        <taxon>Eukaryota</taxon>
        <taxon>Metazoa</taxon>
        <taxon>Ecdysozoa</taxon>
        <taxon>Nematoda</taxon>
        <taxon>Chromadorea</taxon>
        <taxon>Rhabditida</taxon>
        <taxon>Tylenchina</taxon>
        <taxon>Panagrolaimomorpha</taxon>
        <taxon>Strongyloidoidea</taxon>
        <taxon>Steinernematidae</taxon>
        <taxon>Steinernema</taxon>
    </lineage>
</organism>
<comment type="subcellular location">
    <subcellularLocation>
        <location evidence="1">Nucleus</location>
    </subcellularLocation>
</comment>
<dbReference type="InterPro" id="IPR013087">
    <property type="entry name" value="Znf_C2H2_type"/>
</dbReference>
<evidence type="ECO:0000256" key="9">
    <source>
        <dbReference type="PROSITE-ProRule" id="PRU00042"/>
    </source>
</evidence>
<evidence type="ECO:0000313" key="12">
    <source>
        <dbReference type="Proteomes" id="UP001175271"/>
    </source>
</evidence>
<keyword evidence="4 9" id="KW-0863">Zinc-finger</keyword>
<gene>
    <name evidence="11" type="ORF">QR680_015245</name>
</gene>
<dbReference type="PANTHER" id="PTHR24394:SF48">
    <property type="entry name" value="ZINC FINGER PROTEIN 771"/>
    <property type="match status" value="1"/>
</dbReference>
<evidence type="ECO:0000256" key="7">
    <source>
        <dbReference type="ARBA" id="ARBA00023163"/>
    </source>
</evidence>
<keyword evidence="6" id="KW-0805">Transcription regulation</keyword>
<evidence type="ECO:0000313" key="11">
    <source>
        <dbReference type="EMBL" id="KAK0400442.1"/>
    </source>
</evidence>
<evidence type="ECO:0000256" key="2">
    <source>
        <dbReference type="ARBA" id="ARBA00022723"/>
    </source>
</evidence>
<proteinExistence type="predicted"/>
<dbReference type="PROSITE" id="PS00028">
    <property type="entry name" value="ZINC_FINGER_C2H2_1"/>
    <property type="match status" value="1"/>
</dbReference>
<dbReference type="SMART" id="SM00355">
    <property type="entry name" value="ZnF_C2H2"/>
    <property type="match status" value="2"/>
</dbReference>
<evidence type="ECO:0000256" key="6">
    <source>
        <dbReference type="ARBA" id="ARBA00023015"/>
    </source>
</evidence>
<name>A0AA39LK97_9BILA</name>
<dbReference type="FunFam" id="3.30.160.60:FF:000340">
    <property type="entry name" value="zinc finger protein 473 isoform X1"/>
    <property type="match status" value="1"/>
</dbReference>
<evidence type="ECO:0000256" key="8">
    <source>
        <dbReference type="ARBA" id="ARBA00023242"/>
    </source>
</evidence>
<evidence type="ECO:0000259" key="10">
    <source>
        <dbReference type="PROSITE" id="PS50157"/>
    </source>
</evidence>
<keyword evidence="12" id="KW-1185">Reference proteome</keyword>
<keyword evidence="8" id="KW-0539">Nucleus</keyword>
<dbReference type="GO" id="GO:0005634">
    <property type="term" value="C:nucleus"/>
    <property type="evidence" value="ECO:0007669"/>
    <property type="project" value="UniProtKB-SubCell"/>
</dbReference>
<keyword evidence="2" id="KW-0479">Metal-binding</keyword>
<evidence type="ECO:0000256" key="5">
    <source>
        <dbReference type="ARBA" id="ARBA00022833"/>
    </source>
</evidence>
<accession>A0AA39LK97</accession>
<sequence>MGLLVDTVPVSVTLKFGWPGQVQIDSRTAAPSRSCPSFDPKPIKLHVTSAKVQPLENIMFHTEKAFSCELCDKRFRFCSNLSEHRSVHTALKPYVCKFCGKSSHLKATHTKHILNHHNYIPISKDSVIIQKAKKSKQ</sequence>
<dbReference type="GO" id="GO:0000981">
    <property type="term" value="F:DNA-binding transcription factor activity, RNA polymerase II-specific"/>
    <property type="evidence" value="ECO:0007669"/>
    <property type="project" value="TreeGrafter"/>
</dbReference>